<feature type="region of interest" description="Disordered" evidence="2">
    <location>
        <begin position="124"/>
        <end position="156"/>
    </location>
</feature>
<comment type="caution">
    <text evidence="3">The sequence shown here is derived from an EMBL/GenBank/DDBJ whole genome shotgun (WGS) entry which is preliminary data.</text>
</comment>
<dbReference type="RefSeq" id="WP_186631382.1">
    <property type="nucleotide sequence ID" value="NZ_JABWQX020000001.1"/>
</dbReference>
<evidence type="ECO:0000256" key="1">
    <source>
        <dbReference type="SAM" id="Coils"/>
    </source>
</evidence>
<proteinExistence type="predicted"/>
<evidence type="ECO:0000313" key="5">
    <source>
        <dbReference type="Proteomes" id="UP000659438"/>
    </source>
</evidence>
<keyword evidence="1" id="KW-0175">Coiled coil</keyword>
<feature type="coiled-coil region" evidence="1">
    <location>
        <begin position="75"/>
        <end position="106"/>
    </location>
</feature>
<evidence type="ECO:0000256" key="2">
    <source>
        <dbReference type="SAM" id="MobiDB-lite"/>
    </source>
</evidence>
<accession>A0A923JNK6</accession>
<evidence type="ECO:0000313" key="4">
    <source>
        <dbReference type="EMBL" id="MBV4551537.1"/>
    </source>
</evidence>
<evidence type="ECO:0008006" key="6">
    <source>
        <dbReference type="Google" id="ProtNLM"/>
    </source>
</evidence>
<dbReference type="EMBL" id="JABWQX010000001">
    <property type="protein sequence ID" value="MBC3394083.1"/>
    <property type="molecule type" value="Genomic_DNA"/>
</dbReference>
<reference evidence="3 5" key="1">
    <citation type="journal article" date="2020" name="Microorganisms">
        <title>Reliable Identification of Environmental Pseudomonas Isolates Using the rpoD Gene.</title>
        <authorList>
            <consortium name="The Broad Institute Genome Sequencing Platform"/>
            <person name="Girard L."/>
            <person name="Lood C."/>
            <person name="Rokni-Zadeh H."/>
            <person name="van Noort V."/>
            <person name="Lavigne R."/>
            <person name="De Mot R."/>
        </authorList>
    </citation>
    <scope>NUCLEOTIDE SEQUENCE</scope>
    <source>
        <strain evidence="3 5">SWRI102</strain>
    </source>
</reference>
<reference evidence="3" key="2">
    <citation type="submission" date="2020-07" db="EMBL/GenBank/DDBJ databases">
        <authorList>
            <person name="Lood C."/>
            <person name="Girard L."/>
        </authorList>
    </citation>
    <scope>NUCLEOTIDE SEQUENCE</scope>
    <source>
        <strain evidence="3">SWRI102</strain>
    </source>
</reference>
<reference evidence="4" key="3">
    <citation type="submission" date="2021-06" db="EMBL/GenBank/DDBJ databases">
        <title>Updating the genus Pseudomonas: Description of 43 new species and partition of the Pseudomonas putida group.</title>
        <authorList>
            <person name="Girard L."/>
            <person name="Lood C."/>
            <person name="Vandamme P."/>
            <person name="Rokni-Zadeh H."/>
            <person name="Van Noort V."/>
            <person name="Hofte M."/>
            <person name="Lavigne R."/>
            <person name="De Mot R."/>
        </authorList>
    </citation>
    <scope>NUCLEOTIDE SEQUENCE</scope>
    <source>
        <strain evidence="4">SWRI102</strain>
    </source>
</reference>
<gene>
    <name evidence="4" type="ORF">HU742_010375</name>
    <name evidence="3" type="ORF">HU742_02630</name>
</gene>
<organism evidence="3">
    <name type="scientific">Pseudomonas marvdashtae</name>
    <dbReference type="NCBI Taxonomy" id="2745500"/>
    <lineage>
        <taxon>Bacteria</taxon>
        <taxon>Pseudomonadati</taxon>
        <taxon>Pseudomonadota</taxon>
        <taxon>Gammaproteobacteria</taxon>
        <taxon>Pseudomonadales</taxon>
        <taxon>Pseudomonadaceae</taxon>
        <taxon>Pseudomonas</taxon>
    </lineage>
</organism>
<sequence length="156" mass="17695">MKTNDLRTLQALRQLREQRAASQLAAQQQRCSDTHHALNDARDKLHLHRESLAREAERIYGSFSDGLSINAWHAAQEHLNELAGSRRQLEESVEQAAQLFEVQEQEREVFRAARMARQRQADACDSLLEGRLRSERRAGESRDDADDVPAAPRGAA</sequence>
<keyword evidence="5" id="KW-1185">Reference proteome</keyword>
<name>A0A923JNK6_9PSED</name>
<dbReference type="Proteomes" id="UP000659438">
    <property type="component" value="Unassembled WGS sequence"/>
</dbReference>
<protein>
    <recommendedName>
        <fullName evidence="6">Myosin heavy chain B</fullName>
    </recommendedName>
</protein>
<dbReference type="EMBL" id="JABWQX020000001">
    <property type="protein sequence ID" value="MBV4551537.1"/>
    <property type="molecule type" value="Genomic_DNA"/>
</dbReference>
<feature type="compositionally biased region" description="Basic and acidic residues" evidence="2">
    <location>
        <begin position="128"/>
        <end position="142"/>
    </location>
</feature>
<evidence type="ECO:0000313" key="3">
    <source>
        <dbReference type="EMBL" id="MBC3394083.1"/>
    </source>
</evidence>
<dbReference type="AlphaFoldDB" id="A0A923JNK6"/>